<dbReference type="Proteomes" id="UP000053477">
    <property type="component" value="Unassembled WGS sequence"/>
</dbReference>
<organism evidence="2 3">
    <name type="scientific">Schizopora paradoxa</name>
    <dbReference type="NCBI Taxonomy" id="27342"/>
    <lineage>
        <taxon>Eukaryota</taxon>
        <taxon>Fungi</taxon>
        <taxon>Dikarya</taxon>
        <taxon>Basidiomycota</taxon>
        <taxon>Agaricomycotina</taxon>
        <taxon>Agaricomycetes</taxon>
        <taxon>Hymenochaetales</taxon>
        <taxon>Schizoporaceae</taxon>
        <taxon>Schizopora</taxon>
    </lineage>
</organism>
<evidence type="ECO:0000313" key="3">
    <source>
        <dbReference type="Proteomes" id="UP000053477"/>
    </source>
</evidence>
<reference evidence="2 3" key="1">
    <citation type="submission" date="2015-04" db="EMBL/GenBank/DDBJ databases">
        <title>Complete genome sequence of Schizopora paradoxa KUC8140, a cosmopolitan wood degrader in East Asia.</title>
        <authorList>
            <consortium name="DOE Joint Genome Institute"/>
            <person name="Min B."/>
            <person name="Park H."/>
            <person name="Jang Y."/>
            <person name="Kim J.-J."/>
            <person name="Kim K.H."/>
            <person name="Pangilinan J."/>
            <person name="Lipzen A."/>
            <person name="Riley R."/>
            <person name="Grigoriev I.V."/>
            <person name="Spatafora J.W."/>
            <person name="Choi I.-G."/>
        </authorList>
    </citation>
    <scope>NUCLEOTIDE SEQUENCE [LARGE SCALE GENOMIC DNA]</scope>
    <source>
        <strain evidence="2 3">KUC8140</strain>
    </source>
</reference>
<feature type="chain" id="PRO_5005201942" evidence="1">
    <location>
        <begin position="21"/>
        <end position="158"/>
    </location>
</feature>
<feature type="signal peptide" evidence="1">
    <location>
        <begin position="1"/>
        <end position="20"/>
    </location>
</feature>
<dbReference type="OrthoDB" id="3342934at2759"/>
<keyword evidence="3" id="KW-1185">Reference proteome</keyword>
<name>A0A0H2RIH7_9AGAM</name>
<gene>
    <name evidence="2" type="ORF">SCHPADRAFT_906012</name>
</gene>
<keyword evidence="1" id="KW-0732">Signal</keyword>
<dbReference type="STRING" id="27342.A0A0H2RIH7"/>
<sequence>MLSIALVAVIVAAVIAIAEAESHTVTFTNNCGFGTPTLIQSENILSTGDDFTSNGPLIGASAFLQTGVCGSSGENCTLVETTLANPTSPGLGSGTDISLIPPHAFSVASGFEYFDGCDGVGKDCADPDCEAAFHNPGDPSLVTICEADNVGLNITFCD</sequence>
<dbReference type="InParanoid" id="A0A0H2RIH7"/>
<proteinExistence type="predicted"/>
<evidence type="ECO:0000313" key="2">
    <source>
        <dbReference type="EMBL" id="KLO11422.1"/>
    </source>
</evidence>
<evidence type="ECO:0000256" key="1">
    <source>
        <dbReference type="SAM" id="SignalP"/>
    </source>
</evidence>
<accession>A0A0H2RIH7</accession>
<protein>
    <submittedName>
        <fullName evidence="2">Glycopeptide</fullName>
    </submittedName>
</protein>
<dbReference type="AlphaFoldDB" id="A0A0H2RIH7"/>
<dbReference type="EMBL" id="KQ086000">
    <property type="protein sequence ID" value="KLO11422.1"/>
    <property type="molecule type" value="Genomic_DNA"/>
</dbReference>